<dbReference type="InterPro" id="IPR004107">
    <property type="entry name" value="Integrase_SAM-like_N"/>
</dbReference>
<dbReference type="Gene3D" id="1.10.150.130">
    <property type="match status" value="1"/>
</dbReference>
<dbReference type="InterPro" id="IPR044068">
    <property type="entry name" value="CB"/>
</dbReference>
<dbReference type="GO" id="GO:0015074">
    <property type="term" value="P:DNA integration"/>
    <property type="evidence" value="ECO:0007669"/>
    <property type="project" value="UniProtKB-KW"/>
</dbReference>
<comment type="caution">
    <text evidence="9">The sequence shown here is derived from an EMBL/GenBank/DDBJ whole genome shotgun (WGS) entry which is preliminary data.</text>
</comment>
<sequence length="419" mass="46422">MARTWIEDRNKHAAYREQVTAAKAAGRVPPGRWRLRWYDPDGKAKALTFKKKSQAEAEQVKLEARLDEGTYRDPKAGRMRFGEAAAKWFDNRRDIKESSRKSYANALERHLLPTWGATALDAVTYERITDWLNEIHDPDADQPDEDNEGKRPRAKTGKVGASHLRTIHRVMSMILDWAVMSKRLAANPAAGVPLPRRPPSTHIYLSHAEVAQLAEAVTRLDFRLSASRAKAPEYRALLMLLAYTGLRWGEVSALRAGRVDLDRRRIHVVEAYSESKGGKLYLSTPKSHEPRTVPVPEFLVAELAPFLPPAGTEADRLVFTSPNGGVLRAANFRTRVFDRAVAEAGLSGAMTIHKLRHSAASLAIAAGADIKVVQQMLGHSSATMTLDVYGHLFPDRLDEVADAMSAKRAAALGLEEDTA</sequence>
<comment type="similarity">
    <text evidence="1">Belongs to the 'phage' integrase family.</text>
</comment>
<evidence type="ECO:0000256" key="1">
    <source>
        <dbReference type="ARBA" id="ARBA00008857"/>
    </source>
</evidence>
<keyword evidence="2" id="KW-0229">DNA integration</keyword>
<evidence type="ECO:0000256" key="6">
    <source>
        <dbReference type="SAM" id="MobiDB-lite"/>
    </source>
</evidence>
<name>A0A426URD1_9ACTN</name>
<feature type="region of interest" description="Disordered" evidence="6">
    <location>
        <begin position="135"/>
        <end position="159"/>
    </location>
</feature>
<dbReference type="Gene3D" id="1.10.443.10">
    <property type="entry name" value="Intergrase catalytic core"/>
    <property type="match status" value="1"/>
</dbReference>
<protein>
    <submittedName>
        <fullName evidence="9">Site-specific integrase</fullName>
    </submittedName>
</protein>
<keyword evidence="4" id="KW-0233">DNA recombination</keyword>
<evidence type="ECO:0000256" key="5">
    <source>
        <dbReference type="PROSITE-ProRule" id="PRU01248"/>
    </source>
</evidence>
<evidence type="ECO:0000313" key="9">
    <source>
        <dbReference type="EMBL" id="RRR95562.1"/>
    </source>
</evidence>
<proteinExistence type="inferred from homology"/>
<organism evidence="9 10">
    <name type="scientific">Glycomyces terrestris</name>
    <dbReference type="NCBI Taxonomy" id="2493553"/>
    <lineage>
        <taxon>Bacteria</taxon>
        <taxon>Bacillati</taxon>
        <taxon>Actinomycetota</taxon>
        <taxon>Actinomycetes</taxon>
        <taxon>Glycomycetales</taxon>
        <taxon>Glycomycetaceae</taxon>
        <taxon>Glycomyces</taxon>
    </lineage>
</organism>
<reference evidence="9 10" key="1">
    <citation type="submission" date="2018-12" db="EMBL/GenBank/DDBJ databases">
        <title>Glycomyces sp. YIM 121974 draft genome.</title>
        <authorList>
            <person name="Li Q."/>
        </authorList>
    </citation>
    <scope>NUCLEOTIDE SEQUENCE [LARGE SCALE GENOMIC DNA]</scope>
    <source>
        <strain evidence="9 10">YIM 121974</strain>
    </source>
</reference>
<keyword evidence="10" id="KW-1185">Reference proteome</keyword>
<dbReference type="Pfam" id="PF14659">
    <property type="entry name" value="Phage_int_SAM_3"/>
    <property type="match status" value="1"/>
</dbReference>
<dbReference type="PANTHER" id="PTHR30349:SF64">
    <property type="entry name" value="PROPHAGE INTEGRASE INTD-RELATED"/>
    <property type="match status" value="1"/>
</dbReference>
<dbReference type="CDD" id="cd01189">
    <property type="entry name" value="INT_ICEBs1_C_like"/>
    <property type="match status" value="1"/>
</dbReference>
<dbReference type="RefSeq" id="WP_125250240.1">
    <property type="nucleotide sequence ID" value="NZ_RSEB01000012.1"/>
</dbReference>
<dbReference type="Pfam" id="PF00589">
    <property type="entry name" value="Phage_integrase"/>
    <property type="match status" value="1"/>
</dbReference>
<dbReference type="EMBL" id="RSEB01000012">
    <property type="protein sequence ID" value="RRR95562.1"/>
    <property type="molecule type" value="Genomic_DNA"/>
</dbReference>
<gene>
    <name evidence="9" type="ORF">EIW28_23930</name>
</gene>
<dbReference type="InterPro" id="IPR010998">
    <property type="entry name" value="Integrase_recombinase_N"/>
</dbReference>
<dbReference type="PROSITE" id="PS51900">
    <property type="entry name" value="CB"/>
    <property type="match status" value="1"/>
</dbReference>
<dbReference type="InterPro" id="IPR011010">
    <property type="entry name" value="DNA_brk_join_enz"/>
</dbReference>
<evidence type="ECO:0000256" key="3">
    <source>
        <dbReference type="ARBA" id="ARBA00023125"/>
    </source>
</evidence>
<dbReference type="OrthoDB" id="4529782at2"/>
<evidence type="ECO:0000313" key="10">
    <source>
        <dbReference type="Proteomes" id="UP000277256"/>
    </source>
</evidence>
<feature type="domain" description="Tyr recombinase" evidence="7">
    <location>
        <begin position="200"/>
        <end position="402"/>
    </location>
</feature>
<dbReference type="PROSITE" id="PS51898">
    <property type="entry name" value="TYR_RECOMBINASE"/>
    <property type="match status" value="1"/>
</dbReference>
<dbReference type="AlphaFoldDB" id="A0A426URD1"/>
<dbReference type="InterPro" id="IPR050090">
    <property type="entry name" value="Tyrosine_recombinase_XerCD"/>
</dbReference>
<accession>A0A426URD1</accession>
<dbReference type="GO" id="GO:0003677">
    <property type="term" value="F:DNA binding"/>
    <property type="evidence" value="ECO:0007669"/>
    <property type="project" value="UniProtKB-UniRule"/>
</dbReference>
<dbReference type="InterPro" id="IPR013762">
    <property type="entry name" value="Integrase-like_cat_sf"/>
</dbReference>
<dbReference type="PANTHER" id="PTHR30349">
    <property type="entry name" value="PHAGE INTEGRASE-RELATED"/>
    <property type="match status" value="1"/>
</dbReference>
<evidence type="ECO:0000256" key="4">
    <source>
        <dbReference type="ARBA" id="ARBA00023172"/>
    </source>
</evidence>
<dbReference type="Proteomes" id="UP000277256">
    <property type="component" value="Unassembled WGS sequence"/>
</dbReference>
<evidence type="ECO:0000259" key="7">
    <source>
        <dbReference type="PROSITE" id="PS51898"/>
    </source>
</evidence>
<dbReference type="InterPro" id="IPR002104">
    <property type="entry name" value="Integrase_catalytic"/>
</dbReference>
<feature type="domain" description="Core-binding (CB)" evidence="8">
    <location>
        <begin position="79"/>
        <end position="179"/>
    </location>
</feature>
<dbReference type="GO" id="GO:0006310">
    <property type="term" value="P:DNA recombination"/>
    <property type="evidence" value="ECO:0007669"/>
    <property type="project" value="UniProtKB-KW"/>
</dbReference>
<dbReference type="SUPFAM" id="SSF56349">
    <property type="entry name" value="DNA breaking-rejoining enzymes"/>
    <property type="match status" value="1"/>
</dbReference>
<evidence type="ECO:0000259" key="8">
    <source>
        <dbReference type="PROSITE" id="PS51900"/>
    </source>
</evidence>
<keyword evidence="3 5" id="KW-0238">DNA-binding</keyword>
<evidence type="ECO:0000256" key="2">
    <source>
        <dbReference type="ARBA" id="ARBA00022908"/>
    </source>
</evidence>